<feature type="domain" description="Glycosyltransferase subfamily 4-like N-terminal" evidence="10">
    <location>
        <begin position="28"/>
        <end position="186"/>
    </location>
</feature>
<gene>
    <name evidence="11" type="ORF">COHA_010120</name>
</gene>
<dbReference type="Pfam" id="PF13692">
    <property type="entry name" value="Glyco_trans_1_4"/>
    <property type="match status" value="1"/>
</dbReference>
<evidence type="ECO:0000313" key="12">
    <source>
        <dbReference type="Proteomes" id="UP001205105"/>
    </source>
</evidence>
<keyword evidence="3" id="KW-0328">Glycosyltransferase</keyword>
<evidence type="ECO:0000313" key="11">
    <source>
        <dbReference type="EMBL" id="KAI7835998.1"/>
    </source>
</evidence>
<dbReference type="InterPro" id="IPR028098">
    <property type="entry name" value="Glyco_trans_4-like_N"/>
</dbReference>
<dbReference type="GO" id="GO:0000030">
    <property type="term" value="F:mannosyltransferase activity"/>
    <property type="evidence" value="ECO:0007669"/>
    <property type="project" value="InterPro"/>
</dbReference>
<keyword evidence="5" id="KW-0812">Transmembrane</keyword>
<comment type="subcellular location">
    <subcellularLocation>
        <location evidence="1">Endoplasmic reticulum membrane</location>
        <topology evidence="1">Single-pass membrane protein</topology>
    </subcellularLocation>
</comment>
<dbReference type="Gene3D" id="3.40.50.2000">
    <property type="entry name" value="Glycogen Phosphorylase B"/>
    <property type="match status" value="2"/>
</dbReference>
<feature type="region of interest" description="Disordered" evidence="9">
    <location>
        <begin position="433"/>
        <end position="459"/>
    </location>
</feature>
<reference evidence="11" key="1">
    <citation type="submission" date="2020-11" db="EMBL/GenBank/DDBJ databases">
        <title>Chlorella ohadii genome sequencing and assembly.</title>
        <authorList>
            <person name="Murik O."/>
            <person name="Treves H."/>
            <person name="Kedem I."/>
            <person name="Shotland Y."/>
            <person name="Kaplan A."/>
        </authorList>
    </citation>
    <scope>NUCLEOTIDE SEQUENCE</scope>
    <source>
        <strain evidence="11">1</strain>
    </source>
</reference>
<keyword evidence="7" id="KW-1133">Transmembrane helix</keyword>
<dbReference type="AlphaFoldDB" id="A0AAD5GZY8"/>
<name>A0AAD5GZY8_9CHLO</name>
<keyword evidence="8" id="KW-0472">Membrane</keyword>
<dbReference type="SUPFAM" id="SSF53756">
    <property type="entry name" value="UDP-Glycosyltransferase/glycogen phosphorylase"/>
    <property type="match status" value="1"/>
</dbReference>
<keyword evidence="4" id="KW-0808">Transferase</keyword>
<dbReference type="GO" id="GO:0005789">
    <property type="term" value="C:endoplasmic reticulum membrane"/>
    <property type="evidence" value="ECO:0007669"/>
    <property type="project" value="UniProtKB-SubCell"/>
</dbReference>
<evidence type="ECO:0000259" key="10">
    <source>
        <dbReference type="Pfam" id="PF13439"/>
    </source>
</evidence>
<evidence type="ECO:0000256" key="3">
    <source>
        <dbReference type="ARBA" id="ARBA00022676"/>
    </source>
</evidence>
<dbReference type="Proteomes" id="UP001205105">
    <property type="component" value="Unassembled WGS sequence"/>
</dbReference>
<dbReference type="PANTHER" id="PTHR13036:SF0">
    <property type="entry name" value="CHITOBIOSYLDIPHOSPHODOLICHOL BETA-MANNOSYLTRANSFERASE"/>
    <property type="match status" value="1"/>
</dbReference>
<evidence type="ECO:0000256" key="9">
    <source>
        <dbReference type="SAM" id="MobiDB-lite"/>
    </source>
</evidence>
<evidence type="ECO:0000256" key="8">
    <source>
        <dbReference type="ARBA" id="ARBA00023136"/>
    </source>
</evidence>
<evidence type="ECO:0000256" key="1">
    <source>
        <dbReference type="ARBA" id="ARBA00004389"/>
    </source>
</evidence>
<proteinExistence type="predicted"/>
<sequence length="502" mass="54164">MPSAWVMVLGDVGRSPRMQYHASSLCKTAGYEVTLIGYRGAALVEELQAPAVDGRLTLAYLPDLPPALRRLPRVLQLAAKALFQLLTMLWLLLVALPRPDVILLQLPPALPTMLVCRLAALRHRARLVFDWHNFAYTLMAIGMGRGHPVVRLAEKYERHWGPSADASLCVTRAMQRELAKGWRVPATVFYDRPPDFFRPATLEQTHELLLKLAPALSQPLHPADFVAELYASGQLAPGQTPCTVAERGGRVREREGRPALVVSSTSWTPDEDFGLLIKAAELYDGRVRRSRHPGRYPSILFLVTGRGPQRLAYEERMRGLDLRHVAFRTLWLEPEDYPRLLGSADLGVSLHASSSGLDLPMKVVDMFGCGLPVCALTYSCIGELVSHEHNGLLFATPEQLAQQLLDVFRGFAGRGEEAGGAAVAAAAASAGGGGATPGARRRSGAAASAPAGAGQVAGGNSQGITLLAQLRRGVAGSSMARWHETWQKTVLPVLEGAPSGAA</sequence>
<protein>
    <recommendedName>
        <fullName evidence="10">Glycosyltransferase subfamily 4-like N-terminal domain-containing protein</fullName>
    </recommendedName>
</protein>
<dbReference type="InterPro" id="IPR026051">
    <property type="entry name" value="ALG1-like"/>
</dbReference>
<dbReference type="PANTHER" id="PTHR13036">
    <property type="entry name" value="BETA1,4 MANNOSYLTRANSFERASE"/>
    <property type="match status" value="1"/>
</dbReference>
<evidence type="ECO:0000256" key="4">
    <source>
        <dbReference type="ARBA" id="ARBA00022679"/>
    </source>
</evidence>
<comment type="pathway">
    <text evidence="2">Protein modification; protein glycosylation.</text>
</comment>
<evidence type="ECO:0000256" key="6">
    <source>
        <dbReference type="ARBA" id="ARBA00022824"/>
    </source>
</evidence>
<dbReference type="Pfam" id="PF13439">
    <property type="entry name" value="Glyco_transf_4"/>
    <property type="match status" value="1"/>
</dbReference>
<keyword evidence="6" id="KW-0256">Endoplasmic reticulum</keyword>
<organism evidence="11 12">
    <name type="scientific">Chlorella ohadii</name>
    <dbReference type="NCBI Taxonomy" id="2649997"/>
    <lineage>
        <taxon>Eukaryota</taxon>
        <taxon>Viridiplantae</taxon>
        <taxon>Chlorophyta</taxon>
        <taxon>core chlorophytes</taxon>
        <taxon>Trebouxiophyceae</taxon>
        <taxon>Chlorellales</taxon>
        <taxon>Chlorellaceae</taxon>
        <taxon>Chlorella clade</taxon>
        <taxon>Chlorella</taxon>
    </lineage>
</organism>
<comment type="caution">
    <text evidence="11">The sequence shown here is derived from an EMBL/GenBank/DDBJ whole genome shotgun (WGS) entry which is preliminary data.</text>
</comment>
<accession>A0AAD5GZY8</accession>
<evidence type="ECO:0000256" key="5">
    <source>
        <dbReference type="ARBA" id="ARBA00022692"/>
    </source>
</evidence>
<keyword evidence="12" id="KW-1185">Reference proteome</keyword>
<feature type="compositionally biased region" description="Low complexity" evidence="9">
    <location>
        <begin position="444"/>
        <end position="454"/>
    </location>
</feature>
<evidence type="ECO:0000256" key="7">
    <source>
        <dbReference type="ARBA" id="ARBA00022989"/>
    </source>
</evidence>
<evidence type="ECO:0000256" key="2">
    <source>
        <dbReference type="ARBA" id="ARBA00004922"/>
    </source>
</evidence>
<dbReference type="EMBL" id="JADXDR010000210">
    <property type="protein sequence ID" value="KAI7835998.1"/>
    <property type="molecule type" value="Genomic_DNA"/>
</dbReference>